<dbReference type="InParanoid" id="A0A1C4Z741"/>
<sequence length="274" mass="30029">MTLRVRGLSFAYGDRPVLDGIDLDLRAGELCALFGPNGSGKSTLYRCLLGHLRHGGTVTLDGTDLGRLRPAEVARRVSYVPQQHTNPFPFTVLDMVLMGRTPHLGGVFGPRRRDVEACDRVLEQVGLAADRDRHYHTLSGGQRQLVLIARALAQDCDVLLLDEPTASLDFGNQMWVWRTVRDLARAGRAVLVCTHEPNHVLWFCDRVVALGRQGRLLADGTPREVVTTDLVTRLYPSVGALTTSTDVTVAPADTHAPVTDRVLPAHRPPASVRP</sequence>
<dbReference type="SMART" id="SM00382">
    <property type="entry name" value="AAA"/>
    <property type="match status" value="1"/>
</dbReference>
<dbReference type="InterPro" id="IPR050153">
    <property type="entry name" value="Metal_Ion_Import_ABC"/>
</dbReference>
<dbReference type="SUPFAM" id="SSF52540">
    <property type="entry name" value="P-loop containing nucleoside triphosphate hydrolases"/>
    <property type="match status" value="1"/>
</dbReference>
<dbReference type="InterPro" id="IPR003593">
    <property type="entry name" value="AAA+_ATPase"/>
</dbReference>
<dbReference type="OrthoDB" id="5296765at2"/>
<dbReference type="GO" id="GO:0005524">
    <property type="term" value="F:ATP binding"/>
    <property type="evidence" value="ECO:0007669"/>
    <property type="project" value="UniProtKB-KW"/>
</dbReference>
<keyword evidence="6" id="KW-1185">Reference proteome</keyword>
<dbReference type="InterPro" id="IPR017871">
    <property type="entry name" value="ABC_transporter-like_CS"/>
</dbReference>
<organism evidence="5 6">
    <name type="scientific">Micromonospora echinospora</name>
    <name type="common">Micromonospora purpurea</name>
    <dbReference type="NCBI Taxonomy" id="1877"/>
    <lineage>
        <taxon>Bacteria</taxon>
        <taxon>Bacillati</taxon>
        <taxon>Actinomycetota</taxon>
        <taxon>Actinomycetes</taxon>
        <taxon>Micromonosporales</taxon>
        <taxon>Micromonosporaceae</taxon>
        <taxon>Micromonospora</taxon>
    </lineage>
</organism>
<protein>
    <submittedName>
        <fullName evidence="5">Iron complex transport system ATP-binding protein</fullName>
    </submittedName>
</protein>
<evidence type="ECO:0000256" key="2">
    <source>
        <dbReference type="ARBA" id="ARBA00022741"/>
    </source>
</evidence>
<dbReference type="PROSITE" id="PS50893">
    <property type="entry name" value="ABC_TRANSPORTER_2"/>
    <property type="match status" value="1"/>
</dbReference>
<proteinExistence type="predicted"/>
<dbReference type="EMBL" id="LT607413">
    <property type="protein sequence ID" value="SCF28800.1"/>
    <property type="molecule type" value="Genomic_DNA"/>
</dbReference>
<keyword evidence="2" id="KW-0547">Nucleotide-binding</keyword>
<dbReference type="Gene3D" id="3.40.50.300">
    <property type="entry name" value="P-loop containing nucleotide triphosphate hydrolases"/>
    <property type="match status" value="1"/>
</dbReference>
<accession>A0A1C4Z741</accession>
<dbReference type="InterPro" id="IPR003439">
    <property type="entry name" value="ABC_transporter-like_ATP-bd"/>
</dbReference>
<dbReference type="RefSeq" id="WP_088983671.1">
    <property type="nucleotide sequence ID" value="NZ_LT607413.1"/>
</dbReference>
<evidence type="ECO:0000313" key="5">
    <source>
        <dbReference type="EMBL" id="SCF28800.1"/>
    </source>
</evidence>
<dbReference type="PANTHER" id="PTHR42734:SF19">
    <property type="entry name" value="IRON COMPOUNDS ABC TRANSPORTER, ATP-BINDING PROTEIN"/>
    <property type="match status" value="1"/>
</dbReference>
<dbReference type="Proteomes" id="UP000198253">
    <property type="component" value="Chromosome I"/>
</dbReference>
<evidence type="ECO:0000259" key="4">
    <source>
        <dbReference type="PROSITE" id="PS50893"/>
    </source>
</evidence>
<dbReference type="AlphaFoldDB" id="A0A1C4Z741"/>
<dbReference type="FunFam" id="3.40.50.300:FF:000134">
    <property type="entry name" value="Iron-enterobactin ABC transporter ATP-binding protein"/>
    <property type="match status" value="1"/>
</dbReference>
<feature type="domain" description="ABC transporter" evidence="4">
    <location>
        <begin position="3"/>
        <end position="238"/>
    </location>
</feature>
<name>A0A1C4Z741_MICEC</name>
<evidence type="ECO:0000256" key="1">
    <source>
        <dbReference type="ARBA" id="ARBA00022448"/>
    </source>
</evidence>
<dbReference type="Pfam" id="PF00005">
    <property type="entry name" value="ABC_tran"/>
    <property type="match status" value="1"/>
</dbReference>
<evidence type="ECO:0000313" key="6">
    <source>
        <dbReference type="Proteomes" id="UP000198253"/>
    </source>
</evidence>
<dbReference type="PANTHER" id="PTHR42734">
    <property type="entry name" value="METAL TRANSPORT SYSTEM ATP-BINDING PROTEIN TM_0124-RELATED"/>
    <property type="match status" value="1"/>
</dbReference>
<dbReference type="GO" id="GO:0016887">
    <property type="term" value="F:ATP hydrolysis activity"/>
    <property type="evidence" value="ECO:0007669"/>
    <property type="project" value="InterPro"/>
</dbReference>
<dbReference type="InterPro" id="IPR027417">
    <property type="entry name" value="P-loop_NTPase"/>
</dbReference>
<evidence type="ECO:0000256" key="3">
    <source>
        <dbReference type="ARBA" id="ARBA00022840"/>
    </source>
</evidence>
<gene>
    <name evidence="5" type="ORF">GA0070618_4853</name>
</gene>
<keyword evidence="1" id="KW-0813">Transport</keyword>
<keyword evidence="3 5" id="KW-0067">ATP-binding</keyword>
<dbReference type="CDD" id="cd03214">
    <property type="entry name" value="ABC_Iron-Siderophores_B12_Hemin"/>
    <property type="match status" value="1"/>
</dbReference>
<dbReference type="PROSITE" id="PS00211">
    <property type="entry name" value="ABC_TRANSPORTER_1"/>
    <property type="match status" value="1"/>
</dbReference>
<reference evidence="6" key="1">
    <citation type="submission" date="2016-06" db="EMBL/GenBank/DDBJ databases">
        <authorList>
            <person name="Varghese N."/>
            <person name="Submissions Spin"/>
        </authorList>
    </citation>
    <scope>NUCLEOTIDE SEQUENCE [LARGE SCALE GENOMIC DNA]</scope>
    <source>
        <strain evidence="6">DSM 43816</strain>
    </source>
</reference>